<feature type="signal peptide" evidence="1">
    <location>
        <begin position="1"/>
        <end position="18"/>
    </location>
</feature>
<protein>
    <submittedName>
        <fullName evidence="2">Uncharacterized protein</fullName>
    </submittedName>
</protein>
<feature type="chain" id="PRO_5008645931" evidence="1">
    <location>
        <begin position="19"/>
        <end position="112"/>
    </location>
</feature>
<comment type="caution">
    <text evidence="2">The sequence shown here is derived from an EMBL/GenBank/DDBJ whole genome shotgun (WGS) entry which is preliminary data.</text>
</comment>
<dbReference type="PROSITE" id="PS51257">
    <property type="entry name" value="PROKAR_LIPOPROTEIN"/>
    <property type="match status" value="1"/>
</dbReference>
<evidence type="ECO:0000313" key="3">
    <source>
        <dbReference type="Proteomes" id="UP000093366"/>
    </source>
</evidence>
<accession>A0A1C0TJC8</accession>
<proteinExistence type="predicted"/>
<dbReference type="AlphaFoldDB" id="A0A1C0TJC8"/>
<evidence type="ECO:0000313" key="2">
    <source>
        <dbReference type="EMBL" id="OCQ18323.1"/>
    </source>
</evidence>
<evidence type="ECO:0000256" key="1">
    <source>
        <dbReference type="SAM" id="SignalP"/>
    </source>
</evidence>
<keyword evidence="1" id="KW-0732">Signal</keyword>
<dbReference type="Proteomes" id="UP000093366">
    <property type="component" value="Unassembled WGS sequence"/>
</dbReference>
<name>A0A1C0TJC8_9GAMM</name>
<sequence>MKKLMFIASFITSLSCFGNEVTYFITNVQIKNNAVILKTHANRSNPNVECINAQRLDSWAIDLTSQGGANLFSLILGAFESNRPVILKGKNTCLPEGDIELLDKVKFKSKLN</sequence>
<gene>
    <name evidence="2" type="ORF">A7985_24245</name>
</gene>
<dbReference type="EMBL" id="MAUJ01000017">
    <property type="protein sequence ID" value="OCQ18323.1"/>
    <property type="molecule type" value="Genomic_DNA"/>
</dbReference>
<organism evidence="2 3">
    <name type="scientific">Pseudoalteromonas luteoviolacea</name>
    <dbReference type="NCBI Taxonomy" id="43657"/>
    <lineage>
        <taxon>Bacteria</taxon>
        <taxon>Pseudomonadati</taxon>
        <taxon>Pseudomonadota</taxon>
        <taxon>Gammaproteobacteria</taxon>
        <taxon>Alteromonadales</taxon>
        <taxon>Pseudoalteromonadaceae</taxon>
        <taxon>Pseudoalteromonas</taxon>
    </lineage>
</organism>
<reference evidence="3" key="1">
    <citation type="submission" date="2016-07" db="EMBL/GenBank/DDBJ databases">
        <authorList>
            <person name="Florea S."/>
            <person name="Webb J.S."/>
            <person name="Jaromczyk J."/>
            <person name="Schardl C.L."/>
        </authorList>
    </citation>
    <scope>NUCLEOTIDE SEQUENCE [LARGE SCALE GENOMIC DNA]</scope>
    <source>
        <strain evidence="3">IPB1</strain>
    </source>
</reference>